<dbReference type="AlphaFoldDB" id="A0A1I4N5H8"/>
<gene>
    <name evidence="1" type="ORF">SAMN04490355_104110</name>
</gene>
<organism evidence="1 2">
    <name type="scientific">Pelosinus propionicus DSM 13327</name>
    <dbReference type="NCBI Taxonomy" id="1123291"/>
    <lineage>
        <taxon>Bacteria</taxon>
        <taxon>Bacillati</taxon>
        <taxon>Bacillota</taxon>
        <taxon>Negativicutes</taxon>
        <taxon>Selenomonadales</taxon>
        <taxon>Sporomusaceae</taxon>
        <taxon>Pelosinus</taxon>
    </lineage>
</organism>
<dbReference type="OrthoDB" id="9767827at2"/>
<evidence type="ECO:0000313" key="1">
    <source>
        <dbReference type="EMBL" id="SFM10523.1"/>
    </source>
</evidence>
<dbReference type="Pfam" id="PF01955">
    <property type="entry name" value="CbiZ"/>
    <property type="match status" value="1"/>
</dbReference>
<dbReference type="InterPro" id="IPR002808">
    <property type="entry name" value="AdoCbi_amidolase"/>
</dbReference>
<dbReference type="EMBL" id="FOTS01000041">
    <property type="protein sequence ID" value="SFM10523.1"/>
    <property type="molecule type" value="Genomic_DNA"/>
</dbReference>
<evidence type="ECO:0000313" key="2">
    <source>
        <dbReference type="Proteomes" id="UP000199520"/>
    </source>
</evidence>
<dbReference type="PANTHER" id="PTHR35336:SF5">
    <property type="entry name" value="ADENOSYLCOBINAMIDE AMIDOHYDROLASE"/>
    <property type="match status" value="1"/>
</dbReference>
<keyword evidence="1" id="KW-0378">Hydrolase</keyword>
<protein>
    <submittedName>
        <fullName evidence="1">Adenosylcobinamide amidohydrolase</fullName>
    </submittedName>
</protein>
<name>A0A1I4N5H8_9FIRM</name>
<reference evidence="2" key="1">
    <citation type="submission" date="2016-10" db="EMBL/GenBank/DDBJ databases">
        <authorList>
            <person name="Varghese N."/>
            <person name="Submissions S."/>
        </authorList>
    </citation>
    <scope>NUCLEOTIDE SEQUENCE [LARGE SCALE GENOMIC DNA]</scope>
    <source>
        <strain evidence="2">DSM 13327</strain>
    </source>
</reference>
<keyword evidence="2" id="KW-1185">Reference proteome</keyword>
<sequence length="367" mass="40207">MKLCTLSTGDIAYKYYKSIVILFGRPRKVLSTSVYNGGYREDLTAVFNHDCNPGAGMAYELRAPTYEEHMRLVAQDVGLHADSVSGMATAASMDNVAIQSESYENLQVTALVTGGIEVNGGRVGDPAAYFQPIEKSTLQKPGTINIILMIDSDMPPGTLSRALVTCTEAKTAALQELMAGSNYSNGLATGSGTDQTMIIANPHSPLYLESAGKHSKLGELIGCVVKKAVKDALKQQSGLCPQKQHSVLRRIKRFGVVEETIWQSYRKDHAGAIIKAEFLEQLYVIDQDEQLVTYTSLYVHLLDQLIWKLLTSKEVIEAGNAILCLAAAKFGAECPVIQQPDLESCLSAWQKLLHNIMEIRTDMLDWS</sequence>
<accession>A0A1I4N5H8</accession>
<dbReference type="GO" id="GO:0016787">
    <property type="term" value="F:hydrolase activity"/>
    <property type="evidence" value="ECO:0007669"/>
    <property type="project" value="UniProtKB-KW"/>
</dbReference>
<proteinExistence type="predicted"/>
<dbReference type="RefSeq" id="WP_090940960.1">
    <property type="nucleotide sequence ID" value="NZ_FOTS01000041.1"/>
</dbReference>
<dbReference type="InterPro" id="IPR052209">
    <property type="entry name" value="CbiZ"/>
</dbReference>
<dbReference type="STRING" id="1123291.SAMN04490355_104110"/>
<dbReference type="Proteomes" id="UP000199520">
    <property type="component" value="Unassembled WGS sequence"/>
</dbReference>
<dbReference type="PANTHER" id="PTHR35336">
    <property type="entry name" value="ADENOSYLCOBINAMIDE AMIDOHYDROLASE"/>
    <property type="match status" value="1"/>
</dbReference>